<gene>
    <name evidence="2" type="ORF">I5E68_12425</name>
</gene>
<dbReference type="AlphaFoldDB" id="A0A931HE78"/>
<dbReference type="Proteomes" id="UP000617634">
    <property type="component" value="Unassembled WGS sequence"/>
</dbReference>
<sequence>MKLVREFLHDRDGATAVEYGVILAMIVIVIVVSIQGMADEAISMWDHVSEESSEAMGSN</sequence>
<evidence type="ECO:0000313" key="3">
    <source>
        <dbReference type="Proteomes" id="UP000617634"/>
    </source>
</evidence>
<keyword evidence="1" id="KW-0812">Transmembrane</keyword>
<dbReference type="Pfam" id="PF04964">
    <property type="entry name" value="Flp_Fap"/>
    <property type="match status" value="1"/>
</dbReference>
<name>A0A931HE78_9SPHN</name>
<keyword evidence="3" id="KW-1185">Reference proteome</keyword>
<comment type="caution">
    <text evidence="2">The sequence shown here is derived from an EMBL/GenBank/DDBJ whole genome shotgun (WGS) entry which is preliminary data.</text>
</comment>
<feature type="transmembrane region" description="Helical" evidence="1">
    <location>
        <begin position="16"/>
        <end position="34"/>
    </location>
</feature>
<accession>A0A931HE78</accession>
<proteinExistence type="predicted"/>
<protein>
    <submittedName>
        <fullName evidence="2">Flp family type IVb pilin</fullName>
    </submittedName>
</protein>
<dbReference type="InterPro" id="IPR007047">
    <property type="entry name" value="Flp_Fap"/>
</dbReference>
<keyword evidence="1" id="KW-0472">Membrane</keyword>
<dbReference type="EMBL" id="JADZGI010000001">
    <property type="protein sequence ID" value="MBH0113751.1"/>
    <property type="molecule type" value="Genomic_DNA"/>
</dbReference>
<keyword evidence="1" id="KW-1133">Transmembrane helix</keyword>
<organism evidence="2 3">
    <name type="scientific">Novosphingobium aureum</name>
    <dbReference type="NCBI Taxonomy" id="2792964"/>
    <lineage>
        <taxon>Bacteria</taxon>
        <taxon>Pseudomonadati</taxon>
        <taxon>Pseudomonadota</taxon>
        <taxon>Alphaproteobacteria</taxon>
        <taxon>Sphingomonadales</taxon>
        <taxon>Sphingomonadaceae</taxon>
        <taxon>Novosphingobium</taxon>
    </lineage>
</organism>
<evidence type="ECO:0000313" key="2">
    <source>
        <dbReference type="EMBL" id="MBH0113751.1"/>
    </source>
</evidence>
<evidence type="ECO:0000256" key="1">
    <source>
        <dbReference type="SAM" id="Phobius"/>
    </source>
</evidence>
<dbReference type="RefSeq" id="WP_197164128.1">
    <property type="nucleotide sequence ID" value="NZ_JADZGI010000001.1"/>
</dbReference>
<reference evidence="2" key="1">
    <citation type="submission" date="2020-11" db="EMBL/GenBank/DDBJ databases">
        <title>Novosphingobium aureum sp. nov., a marine bacterium isolated from sediment of a salt flat.</title>
        <authorList>
            <person name="Yoo Y."/>
            <person name="Kim J.-J."/>
        </authorList>
    </citation>
    <scope>NUCLEOTIDE SEQUENCE</scope>
    <source>
        <strain evidence="2">YJ-S2-02</strain>
    </source>
</reference>